<evidence type="ECO:0000259" key="1">
    <source>
        <dbReference type="Pfam" id="PF13569"/>
    </source>
</evidence>
<sequence>MLPYGWRMQDHIPDEDVPTIPEAWRRTLHARRGGAPGPAITVDARAPETVRALVAETGGAVESLLEDTYGDRELAAAARRYLDGGDDPVGAGAVAAATAHGLRHQPQGGPARGEEAHRAFVDAWVTERGIAFAACALVELGRTETKAGAGGSWGGTSVGAFHHGDEKLEHIEPETARRVRGLLAAADEPEYAEAVERLARHRSGPGTKWFVSYLVPTRDDWVDECCAGTPCPRMGRSEARWMWLSALGKASQLRRLAVYLFWGDATRAQLATIVDGVGPGALGFLLEQADGGHVESTDRRRIFEAVAVLPTDEAFQALVDRLDRRHVRPALDAAAGCFPVRALRLLARAGKRTDGVLRDHVRAHPELVAAALPGLPDDVRAVVEPLAATSARVPVAGPESLPGVLVDPPWARPSRPAVPGLREPAPRIVWRDGEREKWLAADPGVRTPDRDDWDVLVQAHLFGRSLIGGEELVLHGPEDLVRPLLRDFEGYAERDAHTWVRVLVARYELDALPAAIRMAKPYPETCVGPLLPFLDAGLARLMAGWLVRGGAYVGPARRWLRHHGLDAVPLLVPAALGQSAKRCREAETALRYLNDAHALGAIADAARDAHGEDAGHAIEELLAAEPAETGLDAPARIGDWADPAVLPQVLLRGHERALPPDATRRLLELFALPSPYVMDEPAKTCDPDSVAEFGWAVFQRWLDAGHPPKDVWALTQLARTGDDETAGLLAAVIRTLPGKGGHKLAVRGLDVLAEIGSDAALTHLNGIARKVAFKGLRAEAEHRIEEVAERLGLSPDQLADRLVPTFGLDADGAMTLDYGPRRFLVRFDEQLRPFVTDEDGKRRKTLPKPGVKDDPELAPAAHQAFTALKKEVRGVASDQLLRLEQAMAERRCWTPVEFGEFIVGHPLVRHIARRLVWIALDGGDATAFRVAEDGTFADAADDAFALPSSADVLIAHPLHLGDALKDWAEVFADYEILQPFPQLGRSVHALTEAEKDGGRLERFEGVTVPFGKVLGLVRLGWERGEPQDAGGERWISRRVGDDRYVVIDLYPGITVGNVGGSGDHQTLSHVWFATRPDDYRVRVGTPLRFGELDAVTASEILSDLIGLAEADVR</sequence>
<organism evidence="2 3">
    <name type="scientific">Actinomadura meridiana</name>
    <dbReference type="NCBI Taxonomy" id="559626"/>
    <lineage>
        <taxon>Bacteria</taxon>
        <taxon>Bacillati</taxon>
        <taxon>Actinomycetota</taxon>
        <taxon>Actinomycetes</taxon>
        <taxon>Streptosporangiales</taxon>
        <taxon>Thermomonosporaceae</taxon>
        <taxon>Actinomadura</taxon>
    </lineage>
</organism>
<dbReference type="EMBL" id="BAABAS010000029">
    <property type="protein sequence ID" value="GAA4241653.1"/>
    <property type="molecule type" value="Genomic_DNA"/>
</dbReference>
<comment type="caution">
    <text evidence="2">The sequence shown here is derived from an EMBL/GenBank/DDBJ whole genome shotgun (WGS) entry which is preliminary data.</text>
</comment>
<dbReference type="Proteomes" id="UP001501710">
    <property type="component" value="Unassembled WGS sequence"/>
</dbReference>
<evidence type="ECO:0000313" key="3">
    <source>
        <dbReference type="Proteomes" id="UP001501710"/>
    </source>
</evidence>
<protein>
    <recommendedName>
        <fullName evidence="1">DUF4132 domain-containing protein</fullName>
    </recommendedName>
</protein>
<feature type="domain" description="DUF4132" evidence="1">
    <location>
        <begin position="840"/>
        <end position="1021"/>
    </location>
</feature>
<gene>
    <name evidence="2" type="ORF">GCM10022254_71340</name>
</gene>
<proteinExistence type="predicted"/>
<dbReference type="InterPro" id="IPR025406">
    <property type="entry name" value="DUF4132"/>
</dbReference>
<accession>A0ABP8CNW7</accession>
<evidence type="ECO:0000313" key="2">
    <source>
        <dbReference type="EMBL" id="GAA4241653.1"/>
    </source>
</evidence>
<reference evidence="3" key="1">
    <citation type="journal article" date="2019" name="Int. J. Syst. Evol. Microbiol.">
        <title>The Global Catalogue of Microorganisms (GCM) 10K type strain sequencing project: providing services to taxonomists for standard genome sequencing and annotation.</title>
        <authorList>
            <consortium name="The Broad Institute Genomics Platform"/>
            <consortium name="The Broad Institute Genome Sequencing Center for Infectious Disease"/>
            <person name="Wu L."/>
            <person name="Ma J."/>
        </authorList>
    </citation>
    <scope>NUCLEOTIDE SEQUENCE [LARGE SCALE GENOMIC DNA]</scope>
    <source>
        <strain evidence="3">JCM 17440</strain>
    </source>
</reference>
<keyword evidence="3" id="KW-1185">Reference proteome</keyword>
<name>A0ABP8CNW7_9ACTN</name>
<dbReference type="Pfam" id="PF13569">
    <property type="entry name" value="DUF4132"/>
    <property type="match status" value="1"/>
</dbReference>